<dbReference type="SUPFAM" id="SSF51679">
    <property type="entry name" value="Bacterial luciferase-like"/>
    <property type="match status" value="1"/>
</dbReference>
<accession>A0A2T4T0Z8</accession>
<comment type="similarity">
    <text evidence="1">To bacterial alkanal monooxygenase alpha and beta chains.</text>
</comment>
<dbReference type="InterPro" id="IPR019949">
    <property type="entry name" value="CmoO-like"/>
</dbReference>
<dbReference type="Gene3D" id="3.20.20.30">
    <property type="entry name" value="Luciferase-like domain"/>
    <property type="match status" value="1"/>
</dbReference>
<reference evidence="3 4" key="1">
    <citation type="journal article" date="2016" name="Front. Microbiol.">
        <title>Comprehensive Phylogenetic Analysis of Bovine Non-aureus Staphylococci Species Based on Whole-Genome Sequencing.</title>
        <authorList>
            <person name="Naushad S."/>
            <person name="Barkema H.W."/>
            <person name="Luby C."/>
            <person name="Condas L.A."/>
            <person name="Nobrega D.B."/>
            <person name="Carson D.A."/>
            <person name="De Buck J."/>
        </authorList>
    </citation>
    <scope>NUCLEOTIDE SEQUENCE [LARGE SCALE GENOMIC DNA]</scope>
    <source>
        <strain evidence="3 4">SNUC 1388</strain>
    </source>
</reference>
<organism evidence="3 4">
    <name type="scientific">Staphylococcus gallinarum</name>
    <dbReference type="NCBI Taxonomy" id="1293"/>
    <lineage>
        <taxon>Bacteria</taxon>
        <taxon>Bacillati</taxon>
        <taxon>Bacillota</taxon>
        <taxon>Bacilli</taxon>
        <taxon>Bacillales</taxon>
        <taxon>Staphylococcaceae</taxon>
        <taxon>Staphylococcus</taxon>
    </lineage>
</organism>
<comment type="caution">
    <text evidence="3">The sequence shown here is derived from an EMBL/GenBank/DDBJ whole genome shotgun (WGS) entry which is preliminary data.</text>
</comment>
<dbReference type="Proteomes" id="UP000283576">
    <property type="component" value="Unassembled WGS sequence"/>
</dbReference>
<dbReference type="EC" id="1.-.-.-" evidence="3"/>
<evidence type="ECO:0000259" key="2">
    <source>
        <dbReference type="Pfam" id="PF00296"/>
    </source>
</evidence>
<dbReference type="InterPro" id="IPR036661">
    <property type="entry name" value="Luciferase-like_sf"/>
</dbReference>
<evidence type="ECO:0000313" key="4">
    <source>
        <dbReference type="Proteomes" id="UP000283576"/>
    </source>
</evidence>
<protein>
    <submittedName>
        <fullName evidence="3">MsnO8 family LLM class oxidoreductase</fullName>
        <ecNumber evidence="3">1.-.-.-</ecNumber>
    </submittedName>
</protein>
<dbReference type="GO" id="GO:0005829">
    <property type="term" value="C:cytosol"/>
    <property type="evidence" value="ECO:0007669"/>
    <property type="project" value="TreeGrafter"/>
</dbReference>
<evidence type="ECO:0000313" key="3">
    <source>
        <dbReference type="EMBL" id="RIL43938.1"/>
    </source>
</evidence>
<dbReference type="InterPro" id="IPR011251">
    <property type="entry name" value="Luciferase-like_dom"/>
</dbReference>
<dbReference type="GO" id="GO:0016705">
    <property type="term" value="F:oxidoreductase activity, acting on paired donors, with incorporation or reduction of molecular oxygen"/>
    <property type="evidence" value="ECO:0007669"/>
    <property type="project" value="InterPro"/>
</dbReference>
<dbReference type="AlphaFoldDB" id="A0A2T4T0Z8"/>
<proteinExistence type="predicted"/>
<dbReference type="PANTHER" id="PTHR30137">
    <property type="entry name" value="LUCIFERASE-LIKE MONOOXYGENASE"/>
    <property type="match status" value="1"/>
</dbReference>
<name>A0A2T4T0Z8_STAGA</name>
<keyword evidence="3" id="KW-0560">Oxidoreductase</keyword>
<dbReference type="EMBL" id="QXRZ01000002">
    <property type="protein sequence ID" value="RIL43938.1"/>
    <property type="molecule type" value="Genomic_DNA"/>
</dbReference>
<sequence length="338" mass="37843">MTDISILDQSPLDDGQTVRAAIERSVKLAQLADNLKYKRYFVAEHHNMPEVAGTSPEILVTHILNQTTTIRVGSGGVMLQHYSPFKVIEQFHFISNLAPGRVDLGIGKAPGGFPLATKALQADLNENASSFEEKFHLLNQFNQQSFPQDSEFAQLTTAIRNEEVTKPEVFLLGTSINSAELAAKERVGFIYAYFINSNDKALKEAVQSYKEIYPEGRMIVAVAAVVAENLEQLEKVEAGRTNYALHFEDGRKITVNNQSQVDLFRQQSTEKFEIEEKRIDVFTGEAHQIKDAIAKLNVDGDIDEFMLHMPVHDAQLRKQTVIQLAPVNSEQLEKEGII</sequence>
<dbReference type="RefSeq" id="WP_107589260.1">
    <property type="nucleotide sequence ID" value="NZ_JAIBNU010000003.1"/>
</dbReference>
<dbReference type="Pfam" id="PF00296">
    <property type="entry name" value="Bac_luciferase"/>
    <property type="match status" value="1"/>
</dbReference>
<dbReference type="InterPro" id="IPR050766">
    <property type="entry name" value="Bact_Lucif_Oxidored"/>
</dbReference>
<evidence type="ECO:0000256" key="1">
    <source>
        <dbReference type="ARBA" id="ARBA00007789"/>
    </source>
</evidence>
<dbReference type="PANTHER" id="PTHR30137:SF20">
    <property type="entry name" value="N-ACETYL-S-ALKYLCYSTEINE MONOOXYGENASE"/>
    <property type="match status" value="1"/>
</dbReference>
<feature type="domain" description="Luciferase-like" evidence="2">
    <location>
        <begin position="14"/>
        <end position="270"/>
    </location>
</feature>
<gene>
    <name evidence="3" type="ORF">BUZ01_04740</name>
</gene>
<dbReference type="NCBIfam" id="TIGR03558">
    <property type="entry name" value="oxido_grp_1"/>
    <property type="match status" value="1"/>
</dbReference>